<accession>A0A316FMD7</accession>
<organism evidence="4 5">
    <name type="scientific">Actinoplanes xinjiangensis</name>
    <dbReference type="NCBI Taxonomy" id="512350"/>
    <lineage>
        <taxon>Bacteria</taxon>
        <taxon>Bacillati</taxon>
        <taxon>Actinomycetota</taxon>
        <taxon>Actinomycetes</taxon>
        <taxon>Micromonosporales</taxon>
        <taxon>Micromonosporaceae</taxon>
        <taxon>Actinoplanes</taxon>
    </lineage>
</organism>
<gene>
    <name evidence="4" type="ORF">BC793_10425</name>
</gene>
<dbReference type="Gene3D" id="3.40.630.30">
    <property type="match status" value="1"/>
</dbReference>
<evidence type="ECO:0000259" key="3">
    <source>
        <dbReference type="PROSITE" id="PS51186"/>
    </source>
</evidence>
<feature type="domain" description="N-acetyltransferase" evidence="3">
    <location>
        <begin position="3"/>
        <end position="141"/>
    </location>
</feature>
<dbReference type="PROSITE" id="PS51186">
    <property type="entry name" value="GNAT"/>
    <property type="match status" value="1"/>
</dbReference>
<dbReference type="OrthoDB" id="70840at2"/>
<evidence type="ECO:0000256" key="2">
    <source>
        <dbReference type="ARBA" id="ARBA00023315"/>
    </source>
</evidence>
<dbReference type="Pfam" id="PF00583">
    <property type="entry name" value="Acetyltransf_1"/>
    <property type="match status" value="1"/>
</dbReference>
<dbReference type="AlphaFoldDB" id="A0A316FMD7"/>
<dbReference type="InterPro" id="IPR050832">
    <property type="entry name" value="Bact_Acetyltransf"/>
</dbReference>
<protein>
    <submittedName>
        <fullName evidence="4">Acetyltransferase (GNAT) family protein</fullName>
    </submittedName>
</protein>
<reference evidence="4 5" key="1">
    <citation type="submission" date="2018-05" db="EMBL/GenBank/DDBJ databases">
        <title>Genomic Encyclopedia of Archaeal and Bacterial Type Strains, Phase II (KMG-II): from individual species to whole genera.</title>
        <authorList>
            <person name="Goeker M."/>
        </authorList>
    </citation>
    <scope>NUCLEOTIDE SEQUENCE [LARGE SCALE GENOMIC DNA]</scope>
    <source>
        <strain evidence="4 5">DSM 45184</strain>
    </source>
</reference>
<dbReference type="Proteomes" id="UP000245697">
    <property type="component" value="Unassembled WGS sequence"/>
</dbReference>
<dbReference type="RefSeq" id="WP_109591581.1">
    <property type="nucleotide sequence ID" value="NZ_BONA01000025.1"/>
</dbReference>
<dbReference type="SUPFAM" id="SSF55729">
    <property type="entry name" value="Acyl-CoA N-acyltransferases (Nat)"/>
    <property type="match status" value="1"/>
</dbReference>
<dbReference type="GO" id="GO:0016747">
    <property type="term" value="F:acyltransferase activity, transferring groups other than amino-acyl groups"/>
    <property type="evidence" value="ECO:0007669"/>
    <property type="project" value="InterPro"/>
</dbReference>
<comment type="caution">
    <text evidence="4">The sequence shown here is derived from an EMBL/GenBank/DDBJ whole genome shotgun (WGS) entry which is preliminary data.</text>
</comment>
<evidence type="ECO:0000313" key="4">
    <source>
        <dbReference type="EMBL" id="PWK49355.1"/>
    </source>
</evidence>
<dbReference type="InterPro" id="IPR000182">
    <property type="entry name" value="GNAT_dom"/>
</dbReference>
<evidence type="ECO:0000313" key="5">
    <source>
        <dbReference type="Proteomes" id="UP000245697"/>
    </source>
</evidence>
<dbReference type="EMBL" id="QGGR01000004">
    <property type="protein sequence ID" value="PWK49355.1"/>
    <property type="molecule type" value="Genomic_DNA"/>
</dbReference>
<keyword evidence="5" id="KW-1185">Reference proteome</keyword>
<keyword evidence="1 4" id="KW-0808">Transferase</keyword>
<evidence type="ECO:0000256" key="1">
    <source>
        <dbReference type="ARBA" id="ARBA00022679"/>
    </source>
</evidence>
<dbReference type="CDD" id="cd04301">
    <property type="entry name" value="NAT_SF"/>
    <property type="match status" value="1"/>
</dbReference>
<proteinExistence type="predicted"/>
<keyword evidence="2" id="KW-0012">Acyltransferase</keyword>
<dbReference type="InterPro" id="IPR016181">
    <property type="entry name" value="Acyl_CoA_acyltransferase"/>
</dbReference>
<sequence length="145" mass="15641">MLIEIRPALDPELAALITAQQRESAESGVPAGQRMFQPDEDVAYLVGVVNGRAVACAAWQAVGPAAAELRRIYVRPAFRGRGLARQMIVAIEEEALAAGRPLLRLELEAGMSAAIALYQSSGYRQATSAAPDRVRFEKRLPALVQ</sequence>
<dbReference type="PANTHER" id="PTHR43877">
    <property type="entry name" value="AMINOALKYLPHOSPHONATE N-ACETYLTRANSFERASE-RELATED-RELATED"/>
    <property type="match status" value="1"/>
</dbReference>
<dbReference type="PANTHER" id="PTHR43877:SF2">
    <property type="entry name" value="AMINOALKYLPHOSPHONATE N-ACETYLTRANSFERASE-RELATED"/>
    <property type="match status" value="1"/>
</dbReference>
<name>A0A316FMD7_9ACTN</name>